<dbReference type="Pfam" id="PF01739">
    <property type="entry name" value="CheR"/>
    <property type="match status" value="1"/>
</dbReference>
<dbReference type="GO" id="GO:0032259">
    <property type="term" value="P:methylation"/>
    <property type="evidence" value="ECO:0007669"/>
    <property type="project" value="UniProtKB-KW"/>
</dbReference>
<dbReference type="PROSITE" id="PS50123">
    <property type="entry name" value="CHER"/>
    <property type="match status" value="1"/>
</dbReference>
<dbReference type="InterPro" id="IPR050903">
    <property type="entry name" value="Bact_Chemotaxis_MeTrfase"/>
</dbReference>
<dbReference type="InterPro" id="IPR022641">
    <property type="entry name" value="CheR_N"/>
</dbReference>
<dbReference type="InterPro" id="IPR000780">
    <property type="entry name" value="CheR_MeTrfase"/>
</dbReference>
<protein>
    <submittedName>
        <fullName evidence="2">Protein-glutamate O-methyltransferase CheR</fullName>
    </submittedName>
</protein>
<dbReference type="Proteomes" id="UP000286701">
    <property type="component" value="Unassembled WGS sequence"/>
</dbReference>
<dbReference type="RefSeq" id="WP_128533406.1">
    <property type="nucleotide sequence ID" value="NZ_SBIW01000003.1"/>
</dbReference>
<accession>A0A444MQS7</accession>
<evidence type="ECO:0000259" key="1">
    <source>
        <dbReference type="PROSITE" id="PS50123"/>
    </source>
</evidence>
<dbReference type="SUPFAM" id="SSF47757">
    <property type="entry name" value="Chemotaxis receptor methyltransferase CheR, N-terminal domain"/>
    <property type="match status" value="1"/>
</dbReference>
<reference evidence="2 3" key="1">
    <citation type="submission" date="2019-01" db="EMBL/GenBank/DDBJ databases">
        <title>Mucilaginibacter antarcticum sp. nov., isolated from antarctic soil.</title>
        <authorList>
            <person name="Yan Y.-Q."/>
            <person name="Du Z.-J."/>
        </authorList>
    </citation>
    <scope>NUCLEOTIDE SEQUENCE [LARGE SCALE GENOMIC DNA]</scope>
    <source>
        <strain evidence="2 3">F01003</strain>
    </source>
</reference>
<keyword evidence="2" id="KW-0808">Transferase</keyword>
<dbReference type="GO" id="GO:0008757">
    <property type="term" value="F:S-adenosylmethionine-dependent methyltransferase activity"/>
    <property type="evidence" value="ECO:0007669"/>
    <property type="project" value="InterPro"/>
</dbReference>
<keyword evidence="2" id="KW-0489">Methyltransferase</keyword>
<dbReference type="PANTHER" id="PTHR24422">
    <property type="entry name" value="CHEMOTAXIS PROTEIN METHYLTRANSFERASE"/>
    <property type="match status" value="1"/>
</dbReference>
<sequence>MKEVLDKDSNLTTPQLTELIDLVKKIHGFDFGDYTKASLKRRLARIMMLKKLSFYDLKHILVNDQAFFQEFLEEITVNVTEMFRDPSFYKALNAQVIPYLSTYQYTKIWCAGCSSGEEVYSLAILLKEEGLGKKSFIYGTDINTEVLKEARKGIYSLRKIKSYAENYLFTGLPGSITDHFTIMYDAAAIHSELKQNTLFSVHNLISDTIFNEFQMISCRNVFIYFETELQERILDLFYKSLCPLGYLCLGNKETIRSDNFRKKFKVINQKENIYQKIGS</sequence>
<dbReference type="Pfam" id="PF03705">
    <property type="entry name" value="CheR_N"/>
    <property type="match status" value="1"/>
</dbReference>
<keyword evidence="3" id="KW-1185">Reference proteome</keyword>
<name>A0A444MQS7_9SPHI</name>
<evidence type="ECO:0000313" key="2">
    <source>
        <dbReference type="EMBL" id="RWY53971.1"/>
    </source>
</evidence>
<proteinExistence type="predicted"/>
<organism evidence="2 3">
    <name type="scientific">Mucilaginibacter gilvus</name>
    <dbReference type="NCBI Taxonomy" id="2305909"/>
    <lineage>
        <taxon>Bacteria</taxon>
        <taxon>Pseudomonadati</taxon>
        <taxon>Bacteroidota</taxon>
        <taxon>Sphingobacteriia</taxon>
        <taxon>Sphingobacteriales</taxon>
        <taxon>Sphingobacteriaceae</taxon>
        <taxon>Mucilaginibacter</taxon>
    </lineage>
</organism>
<dbReference type="EMBL" id="SBIW01000003">
    <property type="protein sequence ID" value="RWY53971.1"/>
    <property type="molecule type" value="Genomic_DNA"/>
</dbReference>
<gene>
    <name evidence="2" type="ORF">EPL05_07905</name>
</gene>
<dbReference type="PANTHER" id="PTHR24422:SF8">
    <property type="entry name" value="CHEMOTAXIS PROTEIN"/>
    <property type="match status" value="1"/>
</dbReference>
<dbReference type="Gene3D" id="3.40.50.150">
    <property type="entry name" value="Vaccinia Virus protein VP39"/>
    <property type="match status" value="1"/>
</dbReference>
<comment type="caution">
    <text evidence="2">The sequence shown here is derived from an EMBL/GenBank/DDBJ whole genome shotgun (WGS) entry which is preliminary data.</text>
</comment>
<dbReference type="InterPro" id="IPR022642">
    <property type="entry name" value="CheR_C"/>
</dbReference>
<feature type="domain" description="CheR-type methyltransferase" evidence="1">
    <location>
        <begin position="4"/>
        <end position="279"/>
    </location>
</feature>
<dbReference type="InterPro" id="IPR029063">
    <property type="entry name" value="SAM-dependent_MTases_sf"/>
</dbReference>
<dbReference type="AlphaFoldDB" id="A0A444MQS7"/>
<dbReference type="SMART" id="SM00138">
    <property type="entry name" value="MeTrc"/>
    <property type="match status" value="1"/>
</dbReference>
<dbReference type="PRINTS" id="PR00996">
    <property type="entry name" value="CHERMTFRASE"/>
</dbReference>
<dbReference type="SUPFAM" id="SSF53335">
    <property type="entry name" value="S-adenosyl-L-methionine-dependent methyltransferases"/>
    <property type="match status" value="1"/>
</dbReference>
<evidence type="ECO:0000313" key="3">
    <source>
        <dbReference type="Proteomes" id="UP000286701"/>
    </source>
</evidence>
<dbReference type="OrthoDB" id="9816309at2"/>